<comment type="pathway">
    <text evidence="3 4">Purine metabolism; IMP biosynthesis via de novo pathway; 5-amino-1-(5-phospho-D-ribosyl)imidazole-4-carboxylate from 5-amino-1-(5-phospho-D-ribosyl)imidazole (N5-CAIR route): step 2/2.</text>
</comment>
<evidence type="ECO:0000256" key="4">
    <source>
        <dbReference type="PIRNR" id="PIRNR001338"/>
    </source>
</evidence>
<comment type="similarity">
    <text evidence="3">Belongs to the AIR carboxylase family. Class I subfamily.</text>
</comment>
<dbReference type="InterPro" id="IPR033747">
    <property type="entry name" value="PurE_ClassI"/>
</dbReference>
<keyword evidence="5" id="KW-0175">Coiled coil</keyword>
<dbReference type="GO" id="GO:0034023">
    <property type="term" value="F:5-(carboxyamino)imidazole ribonucleotide mutase activity"/>
    <property type="evidence" value="ECO:0007669"/>
    <property type="project" value="UniProtKB-EC"/>
</dbReference>
<keyword evidence="2 3" id="KW-0413">Isomerase</keyword>
<dbReference type="Proteomes" id="UP001461341">
    <property type="component" value="Chromosome"/>
</dbReference>
<proteinExistence type="inferred from homology"/>
<dbReference type="EMBL" id="CP121689">
    <property type="protein sequence ID" value="WZL77180.1"/>
    <property type="molecule type" value="Genomic_DNA"/>
</dbReference>
<evidence type="ECO:0000256" key="3">
    <source>
        <dbReference type="HAMAP-Rule" id="MF_01929"/>
    </source>
</evidence>
<evidence type="ECO:0000256" key="2">
    <source>
        <dbReference type="ARBA" id="ARBA00023235"/>
    </source>
</evidence>
<dbReference type="NCBIfam" id="TIGR01162">
    <property type="entry name" value="purE"/>
    <property type="match status" value="1"/>
</dbReference>
<evidence type="ECO:0000259" key="6">
    <source>
        <dbReference type="SMART" id="SM01001"/>
    </source>
</evidence>
<gene>
    <name evidence="3 7" type="primary">purE</name>
    <name evidence="7" type="ORF">QBE54_05555</name>
</gene>
<comment type="catalytic activity">
    <reaction evidence="3 4">
        <text>5-carboxyamino-1-(5-phospho-D-ribosyl)imidazole + H(+) = 5-amino-1-(5-phospho-D-ribosyl)imidazole-4-carboxylate</text>
        <dbReference type="Rhea" id="RHEA:13193"/>
        <dbReference type="ChEBI" id="CHEBI:15378"/>
        <dbReference type="ChEBI" id="CHEBI:58730"/>
        <dbReference type="ChEBI" id="CHEBI:77657"/>
        <dbReference type="EC" id="5.4.99.18"/>
    </reaction>
</comment>
<dbReference type="Pfam" id="PF00731">
    <property type="entry name" value="AIRC"/>
    <property type="match status" value="1"/>
</dbReference>
<evidence type="ECO:0000313" key="8">
    <source>
        <dbReference type="Proteomes" id="UP001461341"/>
    </source>
</evidence>
<feature type="binding site" evidence="3">
    <location>
        <position position="41"/>
    </location>
    <ligand>
        <name>substrate</name>
    </ligand>
</feature>
<dbReference type="PANTHER" id="PTHR23046">
    <property type="entry name" value="PHOSPHORIBOSYLAMINOIMIDAZOLE CARBOXYLASE CATALYTIC SUBUNIT"/>
    <property type="match status" value="1"/>
</dbReference>
<dbReference type="PANTHER" id="PTHR23046:SF2">
    <property type="entry name" value="PHOSPHORIBOSYLAMINOIMIDAZOLE CARBOXYLASE"/>
    <property type="match status" value="1"/>
</dbReference>
<keyword evidence="8" id="KW-1185">Reference proteome</keyword>
<dbReference type="GO" id="GO:0004638">
    <property type="term" value="F:phosphoribosylaminoimidazole carboxylase activity"/>
    <property type="evidence" value="ECO:0007669"/>
    <property type="project" value="UniProtKB-EC"/>
</dbReference>
<keyword evidence="1 3" id="KW-0658">Purine biosynthesis</keyword>
<accession>A0ABZ2YDV0</accession>
<keyword evidence="7" id="KW-0456">Lyase</keyword>
<feature type="binding site" evidence="3">
    <location>
        <position position="14"/>
    </location>
    <ligand>
        <name>substrate</name>
    </ligand>
</feature>
<evidence type="ECO:0000256" key="5">
    <source>
        <dbReference type="SAM" id="Coils"/>
    </source>
</evidence>
<evidence type="ECO:0000256" key="1">
    <source>
        <dbReference type="ARBA" id="ARBA00022755"/>
    </source>
</evidence>
<dbReference type="InterPro" id="IPR000031">
    <property type="entry name" value="PurE_dom"/>
</dbReference>
<feature type="coiled-coil region" evidence="5">
    <location>
        <begin position="127"/>
        <end position="161"/>
    </location>
</feature>
<reference evidence="7 8" key="1">
    <citation type="submission" date="2023-03" db="EMBL/GenBank/DDBJ databases">
        <title>Novel Species.</title>
        <authorList>
            <person name="Ma S."/>
        </authorList>
    </citation>
    <scope>NUCLEOTIDE SEQUENCE [LARGE SCALE GENOMIC DNA]</scope>
    <source>
        <strain evidence="7 8">B11</strain>
    </source>
</reference>
<dbReference type="SMART" id="SM01001">
    <property type="entry name" value="AIRC"/>
    <property type="match status" value="1"/>
</dbReference>
<dbReference type="EC" id="5.4.99.18" evidence="3 4"/>
<sequence length="180" mass="19500">MNPQVGIIMGSDSDLPVMKEAALVLEEFGITFEITIVSAHRTPERMFNYAREAAERGIEVIIAGAGGAAHLPGMVASITHLPVIGVPVKTSSLSGIDSLFSIVQMPRGVPVATVAINNARNAGLLAVRILSIKYPKLQEKLKEYQESMREKVEEKAALLEQLGYEGYLDSVLSSHKQKLD</sequence>
<feature type="domain" description="PurE" evidence="6">
    <location>
        <begin position="3"/>
        <end position="152"/>
    </location>
</feature>
<name>A0ABZ2YDV0_9BACT</name>
<organism evidence="7 8">
    <name type="scientific">Thermatribacter velox</name>
    <dbReference type="NCBI Taxonomy" id="3039681"/>
    <lineage>
        <taxon>Bacteria</taxon>
        <taxon>Pseudomonadati</taxon>
        <taxon>Atribacterota</taxon>
        <taxon>Atribacteria</taxon>
        <taxon>Atribacterales</taxon>
        <taxon>Thermatribacteraceae</taxon>
        <taxon>Thermatribacter</taxon>
    </lineage>
</organism>
<dbReference type="HAMAP" id="MF_01929">
    <property type="entry name" value="PurE_classI"/>
    <property type="match status" value="1"/>
</dbReference>
<comment type="function">
    <text evidence="3 4">Catalyzes the conversion of N5-carboxyaminoimidazole ribonucleotide (N5-CAIR) to 4-carboxy-5-aminoimidazole ribonucleotide (CAIR).</text>
</comment>
<dbReference type="RefSeq" id="WP_369019346.1">
    <property type="nucleotide sequence ID" value="NZ_CP121689.1"/>
</dbReference>
<protein>
    <recommendedName>
        <fullName evidence="3 4">N5-carboxyaminoimidazole ribonucleotide mutase</fullName>
        <shortName evidence="3 4">N5-CAIR mutase</shortName>
        <ecNumber evidence="3 4">5.4.99.18</ecNumber>
    </recommendedName>
    <alternativeName>
        <fullName evidence="3">5-(carboxyamino)imidazole ribonucleotide mutase</fullName>
    </alternativeName>
</protein>
<dbReference type="SUPFAM" id="SSF52255">
    <property type="entry name" value="N5-CAIR mutase (phosphoribosylaminoimidazole carboxylase, PurE)"/>
    <property type="match status" value="1"/>
</dbReference>
<feature type="binding site" evidence="3">
    <location>
        <position position="11"/>
    </location>
    <ligand>
        <name>substrate</name>
    </ligand>
</feature>
<dbReference type="InterPro" id="IPR024694">
    <property type="entry name" value="PurE_prokaryotes"/>
</dbReference>
<dbReference type="Gene3D" id="3.40.50.1970">
    <property type="match status" value="1"/>
</dbReference>
<evidence type="ECO:0000313" key="7">
    <source>
        <dbReference type="EMBL" id="WZL77180.1"/>
    </source>
</evidence>
<dbReference type="PIRSF" id="PIRSF001338">
    <property type="entry name" value="AIR_carboxylase"/>
    <property type="match status" value="1"/>
</dbReference>